<keyword evidence="6" id="KW-1185">Reference proteome</keyword>
<keyword evidence="4" id="KW-0804">Transcription</keyword>
<dbReference type="Proteomes" id="UP000433101">
    <property type="component" value="Unassembled WGS sequence"/>
</dbReference>
<accession>A0A7X3S5Z7</accession>
<sequence length="121" mass="13349">MKPSASELLLLRSLWQKEELSARELHEMVAGELGWSPSSTRKTLDRMVAKGLVSRRDLHGINVYQASAEKLPTIAAMTRDFVENVLGLKAPLPVSTFSGSDLLSDDELRELEALLAKDDDA</sequence>
<evidence type="ECO:0000256" key="3">
    <source>
        <dbReference type="ARBA" id="ARBA00023125"/>
    </source>
</evidence>
<dbReference type="InterPro" id="IPR005650">
    <property type="entry name" value="BlaI_family"/>
</dbReference>
<gene>
    <name evidence="5" type="ORF">GR183_01525</name>
</gene>
<evidence type="ECO:0000256" key="4">
    <source>
        <dbReference type="ARBA" id="ARBA00023163"/>
    </source>
</evidence>
<name>A0A7X3S5Z7_9HYPH</name>
<comment type="similarity">
    <text evidence="1">Belongs to the BlaI transcriptional regulatory family.</text>
</comment>
<comment type="caution">
    <text evidence="5">The sequence shown here is derived from an EMBL/GenBank/DDBJ whole genome shotgun (WGS) entry which is preliminary data.</text>
</comment>
<dbReference type="RefSeq" id="WP_160773815.1">
    <property type="nucleotide sequence ID" value="NZ_WUMV01000001.1"/>
</dbReference>
<keyword evidence="3" id="KW-0238">DNA-binding</keyword>
<dbReference type="InterPro" id="IPR036390">
    <property type="entry name" value="WH_DNA-bd_sf"/>
</dbReference>
<reference evidence="5 6" key="1">
    <citation type="submission" date="2019-12" db="EMBL/GenBank/DDBJ databases">
        <authorList>
            <person name="Li M."/>
        </authorList>
    </citation>
    <scope>NUCLEOTIDE SEQUENCE [LARGE SCALE GENOMIC DNA]</scope>
    <source>
        <strain evidence="5 6">GBMRC 2046</strain>
    </source>
</reference>
<evidence type="ECO:0000256" key="2">
    <source>
        <dbReference type="ARBA" id="ARBA00023015"/>
    </source>
</evidence>
<protein>
    <submittedName>
        <fullName evidence="5">MarR family transcriptional regulator</fullName>
    </submittedName>
</protein>
<evidence type="ECO:0000313" key="5">
    <source>
        <dbReference type="EMBL" id="MXN63570.1"/>
    </source>
</evidence>
<dbReference type="AlphaFoldDB" id="A0A7X3S5Z7"/>
<keyword evidence="2" id="KW-0805">Transcription regulation</keyword>
<dbReference type="GO" id="GO:0003677">
    <property type="term" value="F:DNA binding"/>
    <property type="evidence" value="ECO:0007669"/>
    <property type="project" value="UniProtKB-KW"/>
</dbReference>
<evidence type="ECO:0000313" key="6">
    <source>
        <dbReference type="Proteomes" id="UP000433101"/>
    </source>
</evidence>
<organism evidence="5 6">
    <name type="scientific">Stappia sediminis</name>
    <dbReference type="NCBI Taxonomy" id="2692190"/>
    <lineage>
        <taxon>Bacteria</taxon>
        <taxon>Pseudomonadati</taxon>
        <taxon>Pseudomonadota</taxon>
        <taxon>Alphaproteobacteria</taxon>
        <taxon>Hyphomicrobiales</taxon>
        <taxon>Stappiaceae</taxon>
        <taxon>Stappia</taxon>
    </lineage>
</organism>
<evidence type="ECO:0000256" key="1">
    <source>
        <dbReference type="ARBA" id="ARBA00011046"/>
    </source>
</evidence>
<dbReference type="SUPFAM" id="SSF46785">
    <property type="entry name" value="Winged helix' DNA-binding domain"/>
    <property type="match status" value="1"/>
</dbReference>
<dbReference type="GO" id="GO:0045892">
    <property type="term" value="P:negative regulation of DNA-templated transcription"/>
    <property type="evidence" value="ECO:0007669"/>
    <property type="project" value="InterPro"/>
</dbReference>
<proteinExistence type="inferred from homology"/>
<dbReference type="InterPro" id="IPR036388">
    <property type="entry name" value="WH-like_DNA-bd_sf"/>
</dbReference>
<dbReference type="EMBL" id="WUMV01000001">
    <property type="protein sequence ID" value="MXN63570.1"/>
    <property type="molecule type" value="Genomic_DNA"/>
</dbReference>
<dbReference type="Pfam" id="PF03965">
    <property type="entry name" value="Penicillinase_R"/>
    <property type="match status" value="1"/>
</dbReference>
<dbReference type="Gene3D" id="1.10.10.10">
    <property type="entry name" value="Winged helix-like DNA-binding domain superfamily/Winged helix DNA-binding domain"/>
    <property type="match status" value="1"/>
</dbReference>